<evidence type="ECO:0000259" key="4">
    <source>
        <dbReference type="PROSITE" id="PS50158"/>
    </source>
</evidence>
<dbReference type="GO" id="GO:0008270">
    <property type="term" value="F:zinc ion binding"/>
    <property type="evidence" value="ECO:0007669"/>
    <property type="project" value="UniProtKB-KW"/>
</dbReference>
<dbReference type="SUPFAM" id="SSF57756">
    <property type="entry name" value="Retrovirus zinc finger-like domains"/>
    <property type="match status" value="1"/>
</dbReference>
<dbReference type="SMART" id="SM00343">
    <property type="entry name" value="ZnF_C2HC"/>
    <property type="match status" value="1"/>
</dbReference>
<dbReference type="EMBL" id="HBEC01001928">
    <property type="protein sequence ID" value="CAD8280881.1"/>
    <property type="molecule type" value="Transcribed_RNA"/>
</dbReference>
<dbReference type="InterPro" id="IPR001202">
    <property type="entry name" value="WW_dom"/>
</dbReference>
<protein>
    <recommendedName>
        <fullName evidence="6">WW domain-containing protein</fullName>
    </recommendedName>
</protein>
<dbReference type="Pfam" id="PF00098">
    <property type="entry name" value="zf-CCHC"/>
    <property type="match status" value="1"/>
</dbReference>
<dbReference type="Gene3D" id="2.20.70.10">
    <property type="match status" value="1"/>
</dbReference>
<proteinExistence type="predicted"/>
<keyword evidence="1" id="KW-0479">Metal-binding</keyword>
<evidence type="ECO:0008006" key="6">
    <source>
        <dbReference type="Google" id="ProtNLM"/>
    </source>
</evidence>
<dbReference type="Pfam" id="PF00397">
    <property type="entry name" value="WW"/>
    <property type="match status" value="1"/>
</dbReference>
<feature type="domain" description="CCHC-type" evidence="4">
    <location>
        <begin position="18"/>
        <end position="33"/>
    </location>
</feature>
<keyword evidence="1" id="KW-0862">Zinc</keyword>
<dbReference type="GO" id="GO:0003676">
    <property type="term" value="F:nucleic acid binding"/>
    <property type="evidence" value="ECO:0007669"/>
    <property type="project" value="InterPro"/>
</dbReference>
<dbReference type="SUPFAM" id="SSF51045">
    <property type="entry name" value="WW domain"/>
    <property type="match status" value="1"/>
</dbReference>
<keyword evidence="1" id="KW-0863">Zinc-finger</keyword>
<accession>A0A7R9V055</accession>
<feature type="domain" description="WW" evidence="3">
    <location>
        <begin position="120"/>
        <end position="154"/>
    </location>
</feature>
<gene>
    <name evidence="5" type="ORF">CEUR00632_LOCUS916</name>
</gene>
<dbReference type="SMART" id="SM00456">
    <property type="entry name" value="WW"/>
    <property type="match status" value="1"/>
</dbReference>
<evidence type="ECO:0000256" key="1">
    <source>
        <dbReference type="PROSITE-ProRule" id="PRU00047"/>
    </source>
</evidence>
<sequence>MEMHHKLRRDPSWHPNACNICGQLGHQAAQCTSGTVNWRQIYGDKEFVLRPPTYWSEELARIKAKQVDAEDLEKRARDFAKAQAEKEGLNFDAILKHGQEMNALEPEAVIPKAAPPPEEAPLPVGWAQAADPNTGKPYFWHKKTQKTVWERPTADTPIQ</sequence>
<dbReference type="PROSITE" id="PS50020">
    <property type="entry name" value="WW_DOMAIN_2"/>
    <property type="match status" value="1"/>
</dbReference>
<name>A0A7R9V055_9CHLO</name>
<dbReference type="CDD" id="cd00201">
    <property type="entry name" value="WW"/>
    <property type="match status" value="1"/>
</dbReference>
<evidence type="ECO:0000256" key="2">
    <source>
        <dbReference type="SAM" id="MobiDB-lite"/>
    </source>
</evidence>
<dbReference type="InterPro" id="IPR036020">
    <property type="entry name" value="WW_dom_sf"/>
</dbReference>
<feature type="region of interest" description="Disordered" evidence="2">
    <location>
        <begin position="133"/>
        <end position="159"/>
    </location>
</feature>
<dbReference type="InterPro" id="IPR036875">
    <property type="entry name" value="Znf_CCHC_sf"/>
</dbReference>
<reference evidence="5" key="1">
    <citation type="submission" date="2021-01" db="EMBL/GenBank/DDBJ databases">
        <authorList>
            <person name="Corre E."/>
            <person name="Pelletier E."/>
            <person name="Niang G."/>
            <person name="Scheremetjew M."/>
            <person name="Finn R."/>
            <person name="Kale V."/>
            <person name="Holt S."/>
            <person name="Cochrane G."/>
            <person name="Meng A."/>
            <person name="Brown T."/>
            <person name="Cohen L."/>
        </authorList>
    </citation>
    <scope>NUCLEOTIDE SEQUENCE</scope>
    <source>
        <strain evidence="5">CCMP219</strain>
    </source>
</reference>
<dbReference type="InterPro" id="IPR001878">
    <property type="entry name" value="Znf_CCHC"/>
</dbReference>
<dbReference type="AlphaFoldDB" id="A0A7R9V055"/>
<organism evidence="5">
    <name type="scientific">Chlamydomonas euryale</name>
    <dbReference type="NCBI Taxonomy" id="1486919"/>
    <lineage>
        <taxon>Eukaryota</taxon>
        <taxon>Viridiplantae</taxon>
        <taxon>Chlorophyta</taxon>
        <taxon>core chlorophytes</taxon>
        <taxon>Chlorophyceae</taxon>
        <taxon>CS clade</taxon>
        <taxon>Chlamydomonadales</taxon>
        <taxon>Chlamydomonadaceae</taxon>
        <taxon>Chlamydomonas</taxon>
    </lineage>
</organism>
<evidence type="ECO:0000259" key="3">
    <source>
        <dbReference type="PROSITE" id="PS50020"/>
    </source>
</evidence>
<evidence type="ECO:0000313" key="5">
    <source>
        <dbReference type="EMBL" id="CAD8280881.1"/>
    </source>
</evidence>
<dbReference type="PROSITE" id="PS50158">
    <property type="entry name" value="ZF_CCHC"/>
    <property type="match status" value="1"/>
</dbReference>